<protein>
    <submittedName>
        <fullName evidence="2">Plasmid replication, integration and excision activator</fullName>
    </submittedName>
</protein>
<dbReference type="Proteomes" id="UP000586918">
    <property type="component" value="Unassembled WGS sequence"/>
</dbReference>
<feature type="region of interest" description="Disordered" evidence="1">
    <location>
        <begin position="118"/>
        <end position="140"/>
    </location>
</feature>
<dbReference type="EMBL" id="JAAXKZ010000060">
    <property type="protein sequence ID" value="NMH93184.1"/>
    <property type="molecule type" value="Genomic_DNA"/>
</dbReference>
<evidence type="ECO:0000256" key="1">
    <source>
        <dbReference type="SAM" id="MobiDB-lite"/>
    </source>
</evidence>
<name>A0A848DLA7_9PSEU</name>
<evidence type="ECO:0000313" key="2">
    <source>
        <dbReference type="EMBL" id="NMH93184.1"/>
    </source>
</evidence>
<proteinExistence type="predicted"/>
<sequence length="140" mass="15148">MALTGSFRIGHDEAFPMGAFVVGEVEPIRDFDKSTRERFVQQLDRETGLPLWSVTVLDADPAARKSDKTLTVKIAAPHQPVPPETGPGMPFRPVFFDGLEVRPYVVDNGGGRPRIGYSLRAASMRAPGGKPSPRSSSEAA</sequence>
<comment type="caution">
    <text evidence="2">The sequence shown here is derived from an EMBL/GenBank/DDBJ whole genome shotgun (WGS) entry which is preliminary data.</text>
</comment>
<gene>
    <name evidence="2" type="ORF">HF519_16715</name>
</gene>
<evidence type="ECO:0000313" key="3">
    <source>
        <dbReference type="Proteomes" id="UP000586918"/>
    </source>
</evidence>
<accession>A0A848DLA7</accession>
<dbReference type="RefSeq" id="WP_169413887.1">
    <property type="nucleotide sequence ID" value="NZ_JAAXKZ010000060.1"/>
</dbReference>
<reference evidence="2 3" key="1">
    <citation type="submission" date="2020-04" db="EMBL/GenBank/DDBJ databases">
        <authorList>
            <person name="Klaysubun C."/>
            <person name="Duangmal K."/>
            <person name="Lipun K."/>
        </authorList>
    </citation>
    <scope>NUCLEOTIDE SEQUENCE [LARGE SCALE GENOMIC DNA]</scope>
    <source>
        <strain evidence="2 3">DSM 45300</strain>
    </source>
</reference>
<dbReference type="AlphaFoldDB" id="A0A848DLA7"/>
<keyword evidence="3" id="KW-1185">Reference proteome</keyword>
<organism evidence="2 3">
    <name type="scientific">Pseudonocardia bannensis</name>
    <dbReference type="NCBI Taxonomy" id="630973"/>
    <lineage>
        <taxon>Bacteria</taxon>
        <taxon>Bacillati</taxon>
        <taxon>Actinomycetota</taxon>
        <taxon>Actinomycetes</taxon>
        <taxon>Pseudonocardiales</taxon>
        <taxon>Pseudonocardiaceae</taxon>
        <taxon>Pseudonocardia</taxon>
    </lineage>
</organism>